<dbReference type="GO" id="GO:0005886">
    <property type="term" value="C:plasma membrane"/>
    <property type="evidence" value="ECO:0007669"/>
    <property type="project" value="TreeGrafter"/>
</dbReference>
<feature type="region of interest" description="Disordered" evidence="5">
    <location>
        <begin position="225"/>
        <end position="255"/>
    </location>
</feature>
<evidence type="ECO:0000313" key="8">
    <source>
        <dbReference type="Proteomes" id="UP000000598"/>
    </source>
</evidence>
<dbReference type="InterPro" id="IPR048628">
    <property type="entry name" value="Sec3_C"/>
</dbReference>
<evidence type="ECO:0000259" key="6">
    <source>
        <dbReference type="SMART" id="SM01313"/>
    </source>
</evidence>
<dbReference type="PaxDb" id="284590-Q6CQX3"/>
<dbReference type="Pfam" id="PF15277">
    <property type="entry name" value="Sec3-PIP2_bind"/>
    <property type="match status" value="1"/>
</dbReference>
<dbReference type="KEGG" id="kla:KLLA0_D13530g"/>
<dbReference type="GO" id="GO:0006893">
    <property type="term" value="P:Golgi to plasma membrane transport"/>
    <property type="evidence" value="ECO:0007669"/>
    <property type="project" value="TreeGrafter"/>
</dbReference>
<dbReference type="STRING" id="284590.Q6CQX3"/>
<reference evidence="7 8" key="1">
    <citation type="journal article" date="2004" name="Nature">
        <title>Genome evolution in yeasts.</title>
        <authorList>
            <consortium name="Genolevures"/>
            <person name="Dujon B."/>
            <person name="Sherman D."/>
            <person name="Fischer G."/>
            <person name="Durrens P."/>
            <person name="Casaregola S."/>
            <person name="Lafontaine I."/>
            <person name="de Montigny J."/>
            <person name="Marck C."/>
            <person name="Neuveglise C."/>
            <person name="Talla E."/>
            <person name="Goffard N."/>
            <person name="Frangeul L."/>
            <person name="Aigle M."/>
            <person name="Anthouard V."/>
            <person name="Babour A."/>
            <person name="Barbe V."/>
            <person name="Barnay S."/>
            <person name="Blanchin S."/>
            <person name="Beckerich J.M."/>
            <person name="Beyne E."/>
            <person name="Bleykasten C."/>
            <person name="Boisrame A."/>
            <person name="Boyer J."/>
            <person name="Cattolico L."/>
            <person name="Confanioleri F."/>
            <person name="de Daruvar A."/>
            <person name="Despons L."/>
            <person name="Fabre E."/>
            <person name="Fairhead C."/>
            <person name="Ferry-Dumazet H."/>
            <person name="Groppi A."/>
            <person name="Hantraye F."/>
            <person name="Hennequin C."/>
            <person name="Jauniaux N."/>
            <person name="Joyet P."/>
            <person name="Kachouri R."/>
            <person name="Kerrest A."/>
            <person name="Koszul R."/>
            <person name="Lemaire M."/>
            <person name="Lesur I."/>
            <person name="Ma L."/>
            <person name="Muller H."/>
            <person name="Nicaud J.M."/>
            <person name="Nikolski M."/>
            <person name="Oztas S."/>
            <person name="Ozier-Kalogeropoulos O."/>
            <person name="Pellenz S."/>
            <person name="Potier S."/>
            <person name="Richard G.F."/>
            <person name="Straub M.L."/>
            <person name="Suleau A."/>
            <person name="Swennene D."/>
            <person name="Tekaia F."/>
            <person name="Wesolowski-Louvel M."/>
            <person name="Westhof E."/>
            <person name="Wirth B."/>
            <person name="Zeniou-Meyer M."/>
            <person name="Zivanovic I."/>
            <person name="Bolotin-Fukuhara M."/>
            <person name="Thierry A."/>
            <person name="Bouchier C."/>
            <person name="Caudron B."/>
            <person name="Scarpelli C."/>
            <person name="Gaillardin C."/>
            <person name="Weissenbach J."/>
            <person name="Wincker P."/>
            <person name="Souciet J.L."/>
        </authorList>
    </citation>
    <scope>NUCLEOTIDE SEQUENCE [LARGE SCALE GENOMIC DNA]</scope>
    <source>
        <strain evidence="8">ATCC 8585 / CBS 2359 / DSM 70799 / NBRC 1267 / NRRL Y-1140 / WM37</strain>
    </source>
</reference>
<evidence type="ECO:0000313" key="7">
    <source>
        <dbReference type="EMBL" id="CAH00762.1"/>
    </source>
</evidence>
<gene>
    <name evidence="7" type="ORF">KLLA0_D13530g</name>
</gene>
<evidence type="ECO:0000256" key="2">
    <source>
        <dbReference type="ARBA" id="ARBA00022448"/>
    </source>
</evidence>
<name>Q6CQX3_KLULA</name>
<keyword evidence="4" id="KW-0175">Coiled coil</keyword>
<feature type="domain" description="Exocyst complex component Sec3 PIP2-binding N-terminal" evidence="6">
    <location>
        <begin position="108"/>
        <end position="195"/>
    </location>
</feature>
<organism evidence="7 8">
    <name type="scientific">Kluyveromyces lactis (strain ATCC 8585 / CBS 2359 / DSM 70799 / NBRC 1267 / NRRL Y-1140 / WM37)</name>
    <name type="common">Yeast</name>
    <name type="synonym">Candida sphaerica</name>
    <dbReference type="NCBI Taxonomy" id="284590"/>
    <lineage>
        <taxon>Eukaryota</taxon>
        <taxon>Fungi</taxon>
        <taxon>Dikarya</taxon>
        <taxon>Ascomycota</taxon>
        <taxon>Saccharomycotina</taxon>
        <taxon>Saccharomycetes</taxon>
        <taxon>Saccharomycetales</taxon>
        <taxon>Saccharomycetaceae</taxon>
        <taxon>Kluyveromyces</taxon>
    </lineage>
</organism>
<dbReference type="InParanoid" id="Q6CQX3"/>
<feature type="region of interest" description="Disordered" evidence="5">
    <location>
        <begin position="280"/>
        <end position="328"/>
    </location>
</feature>
<dbReference type="GO" id="GO:0005546">
    <property type="term" value="F:phosphatidylinositol-4,5-bisphosphate binding"/>
    <property type="evidence" value="ECO:0007669"/>
    <property type="project" value="TreeGrafter"/>
</dbReference>
<accession>Q6CQX3</accession>
<dbReference type="CDD" id="cd13315">
    <property type="entry name" value="PH_Sec3"/>
    <property type="match status" value="1"/>
</dbReference>
<keyword evidence="8" id="KW-1185">Reference proteome</keyword>
<feature type="compositionally biased region" description="Low complexity" evidence="5">
    <location>
        <begin position="304"/>
        <end position="323"/>
    </location>
</feature>
<sequence length="1236" mass="140763">MLRKISHSRENSSDKAHKRNSSLGGNPPISGYKTSTHKRTTSRSSASSVNSNFLAEQYDRDRTAIINSCFQKVDPATGTPLNSYITHVRIIEDSRFPSSRPAINSPLENKKKRVLIVSSQSNGKGMQFHKARENSNGTFQIGRTWDLFELELIERDVEIPQGFILVMGKKYYWQTNSAKERTVFIKSLVSIFMENTGGRVPKLVNWDLSMFYLDETSYQRAVISKPSGSVSPVKQRNVVHQQVSTPQQSQKQQQPAVVSSAALAAATSASSTAAAVTATATTTTSSSSAVSDPSQRRELPTADSAAIATPSASSSPKKASITSQPYSQSTTIIAAERKLQYKHVAQEPSVLTPPPDADYDQDTKNVMEEINDMLQSPLQSVDIRHRRSSYQQVEKQLDNSDGEYYEIDNYNDDMKMSPIDDDYNQPILDPTSDKEDLYDMTNSSFQDQTEDLSFEKDDEKRYSADFNNTPQPQQESHYHLVHTIPEEQSELADLSKGDILPPKILVEDSRPKSPVAKLEETINEEVLLEVLTEVNWDVNDDSSSLLEKLHSRLADVDYQLNKNLLFLPKSLGELNPYKDLVFKECDKLDPTLSLFTMELSSVSNDIEFVESQQNGLQVRVANRKLLWKELNEILNSVSIDEKSLHELLRLPMSKTSIERMEVLLVELYAALKAIDGSKDQFVQDSEDDLSDMRALSERRHAYEKVTELFIERIVEQMSLKFKEIEKSTENTKEALTNTLVFSSLTLFCKDVSMKSYEELIDLWNEDIYQLYERKTNILLSRMRPVAVSQNSQLSQLSFNQSEQDSLYQWWYTLRIQKAPFQDSSELDPQLVSIINAIREMESVCTVYQNFVSSFFHLSSRLHFNEFVGSISPNERGFTDLQKVGPMESVRKYATNINQLVSKIIQNQLVKFFKVVYKVAANNRVDNPALLLYLECRIKDLESSDQEVLRNYLIKAYQRIQQDWSNYVDEQCVYIERAVINFKSRSLSQSVVSLPIFTRSVEKSLRATVAWLCLDENTKYDSMLYSEQAYMRIAESTVKLLLSSTNQDINTDMVQNTNMSEKLDETVTLLINTNLLLETLPLFDMDIFSVTIQETKRLFDKEKESYSEMLMNSSMPALVAFVQGAYSLIETSGGNGFVDPKQWAAYSEQNLSKILVSYTSQEVTALIGKLYNNMEAHFLSEANNKARDVLCQKLWSNIQGKVVSFYLMLYSLIEKHYKNTNIKFSKNDIIAAFDAHK</sequence>
<dbReference type="Pfam" id="PF20654">
    <property type="entry name" value="Sec3_C-term"/>
    <property type="match status" value="1"/>
</dbReference>
<dbReference type="HOGENOM" id="CLU_002075_1_0_1"/>
<dbReference type="EMBL" id="CR382124">
    <property type="protein sequence ID" value="CAH00762.1"/>
    <property type="molecule type" value="Genomic_DNA"/>
</dbReference>
<evidence type="ECO:0000256" key="5">
    <source>
        <dbReference type="SAM" id="MobiDB-lite"/>
    </source>
</evidence>
<proteinExistence type="inferred from homology"/>
<keyword evidence="3" id="KW-0268">Exocytosis</keyword>
<feature type="compositionally biased region" description="Low complexity" evidence="5">
    <location>
        <begin position="280"/>
        <end position="293"/>
    </location>
</feature>
<dbReference type="Pfam" id="PF09763">
    <property type="entry name" value="Sec3_CC"/>
    <property type="match status" value="1"/>
</dbReference>
<dbReference type="Proteomes" id="UP000000598">
    <property type="component" value="Chromosome D"/>
</dbReference>
<dbReference type="InterPro" id="IPR028258">
    <property type="entry name" value="Sec3-PIP2_bind"/>
</dbReference>
<dbReference type="GO" id="GO:0006887">
    <property type="term" value="P:exocytosis"/>
    <property type="evidence" value="ECO:0007669"/>
    <property type="project" value="UniProtKB-KW"/>
</dbReference>
<feature type="region of interest" description="Disordered" evidence="5">
    <location>
        <begin position="1"/>
        <end position="49"/>
    </location>
</feature>
<feature type="compositionally biased region" description="Low complexity" evidence="5">
    <location>
        <begin position="241"/>
        <end position="255"/>
    </location>
</feature>
<dbReference type="InterPro" id="IPR019160">
    <property type="entry name" value="Sec3_CC"/>
</dbReference>
<keyword evidence="2" id="KW-0813">Transport</keyword>
<dbReference type="GO" id="GO:0000145">
    <property type="term" value="C:exocyst"/>
    <property type="evidence" value="ECO:0007669"/>
    <property type="project" value="InterPro"/>
</dbReference>
<comment type="similarity">
    <text evidence="1">Belongs to the SEC3 family.</text>
</comment>
<protein>
    <submittedName>
        <fullName evidence="7">KLLA0D13530p</fullName>
    </submittedName>
</protein>
<dbReference type="PANTHER" id="PTHR16092:SF14">
    <property type="entry name" value="EXOCYST COMPLEX COMPONENT 1 ISOFORM X1"/>
    <property type="match status" value="1"/>
</dbReference>
<dbReference type="Gene3D" id="2.30.29.90">
    <property type="match status" value="1"/>
</dbReference>
<evidence type="ECO:0000256" key="3">
    <source>
        <dbReference type="ARBA" id="ARBA00022483"/>
    </source>
</evidence>
<dbReference type="eggNOG" id="ENOG502QSCI">
    <property type="taxonomic scope" value="Eukaryota"/>
</dbReference>
<evidence type="ECO:0000256" key="4">
    <source>
        <dbReference type="ARBA" id="ARBA00023054"/>
    </source>
</evidence>
<evidence type="ECO:0000256" key="1">
    <source>
        <dbReference type="ARBA" id="ARBA00006518"/>
    </source>
</evidence>
<dbReference type="PANTHER" id="PTHR16092">
    <property type="entry name" value="SEC3/SYNTAXIN-RELATED"/>
    <property type="match status" value="1"/>
</dbReference>
<dbReference type="AlphaFoldDB" id="Q6CQX3"/>
<feature type="compositionally biased region" description="Polar residues" evidence="5">
    <location>
        <begin position="226"/>
        <end position="240"/>
    </location>
</feature>
<dbReference type="FunCoup" id="Q6CQX3">
    <property type="interactions" value="78"/>
</dbReference>
<dbReference type="OMA" id="SFMRVFP"/>
<dbReference type="SMART" id="SM01313">
    <property type="entry name" value="Sec3-PIP2_bind"/>
    <property type="match status" value="1"/>
</dbReference>